<gene>
    <name evidence="1" type="ORF">RFB13_03360</name>
</gene>
<keyword evidence="1" id="KW-0378">Hydrolase</keyword>
<proteinExistence type="predicted"/>
<reference evidence="1 2" key="1">
    <citation type="submission" date="2023-08" db="EMBL/GenBank/DDBJ databases">
        <title>Complete Genome and Methylome dissection of Serratia fonticola NEB369.</title>
        <authorList>
            <person name="Fomenkov A."/>
            <person name="Roberts R.D."/>
        </authorList>
    </citation>
    <scope>NUCLEOTIDE SEQUENCE [LARGE SCALE GENOMIC DNA]</scope>
    <source>
        <strain evidence="1 2">NEB369</strain>
    </source>
</reference>
<dbReference type="EMBL" id="CP133586">
    <property type="protein sequence ID" value="WMT15398.1"/>
    <property type="molecule type" value="Genomic_DNA"/>
</dbReference>
<keyword evidence="1" id="KW-0255">Endonuclease</keyword>
<protein>
    <submittedName>
        <fullName evidence="1">Restriction endonuclease</fullName>
    </submittedName>
</protein>
<dbReference type="Proteomes" id="UP001235341">
    <property type="component" value="Chromosome"/>
</dbReference>
<organism evidence="1 2">
    <name type="scientific">Serratia fonticola</name>
    <dbReference type="NCBI Taxonomy" id="47917"/>
    <lineage>
        <taxon>Bacteria</taxon>
        <taxon>Pseudomonadati</taxon>
        <taxon>Pseudomonadota</taxon>
        <taxon>Gammaproteobacteria</taxon>
        <taxon>Enterobacterales</taxon>
        <taxon>Yersiniaceae</taxon>
        <taxon>Serratia</taxon>
    </lineage>
</organism>
<evidence type="ECO:0000313" key="1">
    <source>
        <dbReference type="EMBL" id="WMT15398.1"/>
    </source>
</evidence>
<name>A0ABY9PQJ7_SERFO</name>
<accession>A0ABY9PQJ7</accession>
<evidence type="ECO:0000313" key="2">
    <source>
        <dbReference type="Proteomes" id="UP001235341"/>
    </source>
</evidence>
<sequence>MKLLVSADVNGSQMVKRLFWDFASKAIWLPKSAEHYPLDRFVEWHRGAGI</sequence>
<keyword evidence="2" id="KW-1185">Reference proteome</keyword>
<dbReference type="GO" id="GO:0004519">
    <property type="term" value="F:endonuclease activity"/>
    <property type="evidence" value="ECO:0007669"/>
    <property type="project" value="UniProtKB-KW"/>
</dbReference>
<keyword evidence="1" id="KW-0540">Nuclease</keyword>